<dbReference type="GO" id="GO:0046872">
    <property type="term" value="F:metal ion binding"/>
    <property type="evidence" value="ECO:0007669"/>
    <property type="project" value="UniProtKB-KW"/>
</dbReference>
<dbReference type="InterPro" id="IPR036866">
    <property type="entry name" value="RibonucZ/Hydroxyglut_hydro"/>
</dbReference>
<evidence type="ECO:0000256" key="4">
    <source>
        <dbReference type="ARBA" id="ARBA00022833"/>
    </source>
</evidence>
<dbReference type="InterPro" id="IPR051453">
    <property type="entry name" value="MBL_Glyoxalase_II"/>
</dbReference>
<evidence type="ECO:0000313" key="7">
    <source>
        <dbReference type="EMBL" id="OGD71579.1"/>
    </source>
</evidence>
<reference evidence="7 8" key="1">
    <citation type="journal article" date="2016" name="Nat. Commun.">
        <title>Thousands of microbial genomes shed light on interconnected biogeochemical processes in an aquifer system.</title>
        <authorList>
            <person name="Anantharaman K."/>
            <person name="Brown C.T."/>
            <person name="Hug L.A."/>
            <person name="Sharon I."/>
            <person name="Castelle C.J."/>
            <person name="Probst A.J."/>
            <person name="Thomas B.C."/>
            <person name="Singh A."/>
            <person name="Wilkins M.J."/>
            <person name="Karaoz U."/>
            <person name="Brodie E.L."/>
            <person name="Williams K.H."/>
            <person name="Hubbard S.S."/>
            <person name="Banfield J.F."/>
        </authorList>
    </citation>
    <scope>NUCLEOTIDE SEQUENCE [LARGE SCALE GENOMIC DNA]</scope>
</reference>
<sequence length="206" mass="21958">MGEPLVVVVGVLEMNCYVWPVGDSGALVVDPGAEVPKIARALKDNGLEPLAIALTHGHPDHLGGAGEMAKRHGIPCYLHPDDLIWVAALKEEWLEVYGPRPTEWPRFTPYPALLTFPAVQLEVLPLPGHSPGGVVLYDAKYGIAAVGDAIFAGSVGRTDLPGGDPDALFHNLERVVMSLPDSTRLLPGHGPATTVGEEKRSNPYLV</sequence>
<dbReference type="SMART" id="SM00849">
    <property type="entry name" value="Lactamase_B"/>
    <property type="match status" value="1"/>
</dbReference>
<evidence type="ECO:0000256" key="3">
    <source>
        <dbReference type="ARBA" id="ARBA00022801"/>
    </source>
</evidence>
<dbReference type="PANTHER" id="PTHR46233:SF3">
    <property type="entry name" value="HYDROXYACYLGLUTATHIONE HYDROLASE GLOC"/>
    <property type="match status" value="1"/>
</dbReference>
<evidence type="ECO:0000313" key="8">
    <source>
        <dbReference type="Proteomes" id="UP000177187"/>
    </source>
</evidence>
<dbReference type="EMBL" id="MFAF01000146">
    <property type="protein sequence ID" value="OGD71579.1"/>
    <property type="molecule type" value="Genomic_DNA"/>
</dbReference>
<evidence type="ECO:0000256" key="1">
    <source>
        <dbReference type="ARBA" id="ARBA00001947"/>
    </source>
</evidence>
<accession>A0A1F5EW04</accession>
<dbReference type="InterPro" id="IPR001279">
    <property type="entry name" value="Metallo-B-lactamas"/>
</dbReference>
<dbReference type="GO" id="GO:0016787">
    <property type="term" value="F:hydrolase activity"/>
    <property type="evidence" value="ECO:0007669"/>
    <property type="project" value="UniProtKB-KW"/>
</dbReference>
<keyword evidence="3" id="KW-0378">Hydrolase</keyword>
<keyword evidence="4" id="KW-0862">Zinc</keyword>
<comment type="cofactor">
    <cofactor evidence="1">
        <name>Zn(2+)</name>
        <dbReference type="ChEBI" id="CHEBI:29105"/>
    </cofactor>
</comment>
<feature type="region of interest" description="Disordered" evidence="5">
    <location>
        <begin position="183"/>
        <end position="206"/>
    </location>
</feature>
<dbReference type="Proteomes" id="UP000177187">
    <property type="component" value="Unassembled WGS sequence"/>
</dbReference>
<organism evidence="7 8">
    <name type="scientific">Candidatus Coatesbacteria bacterium RBG_13_66_14</name>
    <dbReference type="NCBI Taxonomy" id="1817816"/>
    <lineage>
        <taxon>Bacteria</taxon>
        <taxon>Candidatus Coatesiibacteriota</taxon>
    </lineage>
</organism>
<evidence type="ECO:0000256" key="2">
    <source>
        <dbReference type="ARBA" id="ARBA00022723"/>
    </source>
</evidence>
<feature type="compositionally biased region" description="Basic and acidic residues" evidence="5">
    <location>
        <begin position="196"/>
        <end position="206"/>
    </location>
</feature>
<comment type="caution">
    <text evidence="7">The sequence shown here is derived from an EMBL/GenBank/DDBJ whole genome shotgun (WGS) entry which is preliminary data.</text>
</comment>
<dbReference type="STRING" id="1817816.A2Y64_00805"/>
<name>A0A1F5EW04_9BACT</name>
<dbReference type="Gene3D" id="3.60.15.10">
    <property type="entry name" value="Ribonuclease Z/Hydroxyacylglutathione hydrolase-like"/>
    <property type="match status" value="1"/>
</dbReference>
<feature type="domain" description="Metallo-beta-lactamase" evidence="6">
    <location>
        <begin position="15"/>
        <end position="189"/>
    </location>
</feature>
<dbReference type="SUPFAM" id="SSF56281">
    <property type="entry name" value="Metallo-hydrolase/oxidoreductase"/>
    <property type="match status" value="1"/>
</dbReference>
<gene>
    <name evidence="7" type="ORF">A2Y64_00805</name>
</gene>
<protein>
    <recommendedName>
        <fullName evidence="6">Metallo-beta-lactamase domain-containing protein</fullName>
    </recommendedName>
</protein>
<evidence type="ECO:0000259" key="6">
    <source>
        <dbReference type="SMART" id="SM00849"/>
    </source>
</evidence>
<evidence type="ECO:0000256" key="5">
    <source>
        <dbReference type="SAM" id="MobiDB-lite"/>
    </source>
</evidence>
<proteinExistence type="predicted"/>
<keyword evidence="2" id="KW-0479">Metal-binding</keyword>
<dbReference type="PANTHER" id="PTHR46233">
    <property type="entry name" value="HYDROXYACYLGLUTATHIONE HYDROLASE GLOC"/>
    <property type="match status" value="1"/>
</dbReference>
<dbReference type="AlphaFoldDB" id="A0A1F5EW04"/>
<dbReference type="Pfam" id="PF00753">
    <property type="entry name" value="Lactamase_B"/>
    <property type="match status" value="1"/>
</dbReference>